<organism evidence="1 2">
    <name type="scientific">Trichonephila clavata</name>
    <name type="common">Joro spider</name>
    <name type="synonym">Nephila clavata</name>
    <dbReference type="NCBI Taxonomy" id="2740835"/>
    <lineage>
        <taxon>Eukaryota</taxon>
        <taxon>Metazoa</taxon>
        <taxon>Ecdysozoa</taxon>
        <taxon>Arthropoda</taxon>
        <taxon>Chelicerata</taxon>
        <taxon>Arachnida</taxon>
        <taxon>Araneae</taxon>
        <taxon>Araneomorphae</taxon>
        <taxon>Entelegynae</taxon>
        <taxon>Araneoidea</taxon>
        <taxon>Nephilidae</taxon>
        <taxon>Trichonephila</taxon>
    </lineage>
</organism>
<proteinExistence type="predicted"/>
<reference evidence="1" key="1">
    <citation type="submission" date="2020-07" db="EMBL/GenBank/DDBJ databases">
        <title>Multicomponent nature underlies the extraordinary mechanical properties of spider dragline silk.</title>
        <authorList>
            <person name="Kono N."/>
            <person name="Nakamura H."/>
            <person name="Mori M."/>
            <person name="Yoshida Y."/>
            <person name="Ohtoshi R."/>
            <person name="Malay A.D."/>
            <person name="Moran D.A.P."/>
            <person name="Tomita M."/>
            <person name="Numata K."/>
            <person name="Arakawa K."/>
        </authorList>
    </citation>
    <scope>NUCLEOTIDE SEQUENCE</scope>
</reference>
<protein>
    <submittedName>
        <fullName evidence="1">Uncharacterized protein</fullName>
    </submittedName>
</protein>
<gene>
    <name evidence="1" type="ORF">TNCT_27601</name>
</gene>
<comment type="caution">
    <text evidence="1">The sequence shown here is derived from an EMBL/GenBank/DDBJ whole genome shotgun (WGS) entry which is preliminary data.</text>
</comment>
<dbReference type="EMBL" id="BMAO01020870">
    <property type="protein sequence ID" value="GFQ70439.1"/>
    <property type="molecule type" value="Genomic_DNA"/>
</dbReference>
<name>A0A8X6F5X5_TRICU</name>
<sequence>MPSGFLQGLVKDDSSDCLPLEAAVLLMGHEFLHAKIFVVDASAIPSYGDVSALLPFTPCCFLSSLFNCRSSLLWNTYF</sequence>
<evidence type="ECO:0000313" key="2">
    <source>
        <dbReference type="Proteomes" id="UP000887116"/>
    </source>
</evidence>
<accession>A0A8X6F5X5</accession>
<keyword evidence="2" id="KW-1185">Reference proteome</keyword>
<evidence type="ECO:0000313" key="1">
    <source>
        <dbReference type="EMBL" id="GFQ70439.1"/>
    </source>
</evidence>
<dbReference type="AlphaFoldDB" id="A0A8X6F5X5"/>
<dbReference type="Proteomes" id="UP000887116">
    <property type="component" value="Unassembled WGS sequence"/>
</dbReference>